<reference evidence="2" key="2">
    <citation type="journal article" date="2008" name="Genome Biol.">
        <title>Improved genome assembly and evidence-based global gene model set for the chordate Ciona intestinalis: new insight into intron and operon populations.</title>
        <authorList>
            <person name="Satou Y."/>
            <person name="Mineta K."/>
            <person name="Ogasawara M."/>
            <person name="Sasakura Y."/>
            <person name="Shoguchi E."/>
            <person name="Ueno K."/>
            <person name="Yamada L."/>
            <person name="Matsumoto J."/>
            <person name="Wasserscheid J."/>
            <person name="Dewar K."/>
            <person name="Wiley G.B."/>
            <person name="Macmil S.L."/>
            <person name="Roe B.A."/>
            <person name="Zeller R.W."/>
            <person name="Hastings K.E."/>
            <person name="Lemaire P."/>
            <person name="Lindquist E."/>
            <person name="Endo T."/>
            <person name="Hotta K."/>
            <person name="Inaba K."/>
        </authorList>
    </citation>
    <scope>NUCLEOTIDE SEQUENCE [LARGE SCALE GENOMIC DNA]</scope>
    <source>
        <strain evidence="2">wild type</strain>
    </source>
</reference>
<dbReference type="Gene3D" id="2.60.120.1000">
    <property type="match status" value="1"/>
</dbReference>
<accession>F6VYT5</accession>
<dbReference type="InParanoid" id="F6VYT5"/>
<dbReference type="EMBL" id="EAAA01001172">
    <property type="status" value="NOT_ANNOTATED_CDS"/>
    <property type="molecule type" value="Genomic_DNA"/>
</dbReference>
<dbReference type="AlphaFoldDB" id="F6VYT5"/>
<dbReference type="Ensembl" id="ENSCINT00000010540.3">
    <property type="protein sequence ID" value="ENSCINP00000010540.3"/>
    <property type="gene ID" value="ENSCING00000005117.3"/>
</dbReference>
<reference evidence="2" key="4">
    <citation type="submission" date="2025-09" db="UniProtKB">
        <authorList>
            <consortium name="Ensembl"/>
        </authorList>
    </citation>
    <scope>IDENTIFICATION</scope>
</reference>
<name>F6VYT5_CIOIN</name>
<feature type="signal peptide" evidence="1">
    <location>
        <begin position="1"/>
        <end position="19"/>
    </location>
</feature>
<evidence type="ECO:0000313" key="2">
    <source>
        <dbReference type="Ensembl" id="ENSCINP00000010540.3"/>
    </source>
</evidence>
<organism evidence="2 3">
    <name type="scientific">Ciona intestinalis</name>
    <name type="common">Transparent sea squirt</name>
    <name type="synonym">Ascidia intestinalis</name>
    <dbReference type="NCBI Taxonomy" id="7719"/>
    <lineage>
        <taxon>Eukaryota</taxon>
        <taxon>Metazoa</taxon>
        <taxon>Chordata</taxon>
        <taxon>Tunicata</taxon>
        <taxon>Ascidiacea</taxon>
        <taxon>Phlebobranchia</taxon>
        <taxon>Cionidae</taxon>
        <taxon>Ciona</taxon>
    </lineage>
</organism>
<dbReference type="STRING" id="7719.ENSCINP00000010540"/>
<evidence type="ECO:0000256" key="1">
    <source>
        <dbReference type="SAM" id="SignalP"/>
    </source>
</evidence>
<keyword evidence="3" id="KW-1185">Reference proteome</keyword>
<keyword evidence="1" id="KW-0732">Signal</keyword>
<protein>
    <submittedName>
        <fullName evidence="2">Uncharacterized protein</fullName>
    </submittedName>
</protein>
<dbReference type="GeneTree" id="ENSGT00940000170887"/>
<proteinExistence type="predicted"/>
<dbReference type="HOGENOM" id="CLU_903022_0_0_1"/>
<sequence length="308" mass="34965">MKVWIILLILHPWLSETCSITTQTDSVAVAYYETDTSFKIEYSPIWFVKPYKIQATFVTSWNTNIPCTIQDILNGEFTVSVVDSGTHTEYKNAKIRWTAYFANEIPRSCADMDSKISALYLIDPLPENRDSFPFYAKCDFTFKPIVTIIDPNSTYEVEALKDCEGPGCYKYDVQYVPTALQLQALSNHSQHCRQYISVRCQGSQFTSADGKVFAWWLSGSGEKKYYWGDATSMRKGYCVCGETNTCAKKERTCNCDSNMITDHIDEGWITEKSDLPITALQFGDLQEDNERLWHTVGPLECSGTSPSV</sequence>
<reference evidence="2" key="3">
    <citation type="submission" date="2025-08" db="UniProtKB">
        <authorList>
            <consortium name="Ensembl"/>
        </authorList>
    </citation>
    <scope>IDENTIFICATION</scope>
</reference>
<feature type="chain" id="PRO_5003344954" evidence="1">
    <location>
        <begin position="20"/>
        <end position="308"/>
    </location>
</feature>
<dbReference type="Proteomes" id="UP000008144">
    <property type="component" value="Chromosome 14"/>
</dbReference>
<dbReference type="OMA" id="KERTCNC"/>
<evidence type="ECO:0000313" key="3">
    <source>
        <dbReference type="Proteomes" id="UP000008144"/>
    </source>
</evidence>
<reference evidence="3" key="1">
    <citation type="journal article" date="2002" name="Science">
        <title>The draft genome of Ciona intestinalis: insights into chordate and vertebrate origins.</title>
        <authorList>
            <person name="Dehal P."/>
            <person name="Satou Y."/>
            <person name="Campbell R.K."/>
            <person name="Chapman J."/>
            <person name="Degnan B."/>
            <person name="De Tomaso A."/>
            <person name="Davidson B."/>
            <person name="Di Gregorio A."/>
            <person name="Gelpke M."/>
            <person name="Goodstein D.M."/>
            <person name="Harafuji N."/>
            <person name="Hastings K.E."/>
            <person name="Ho I."/>
            <person name="Hotta K."/>
            <person name="Huang W."/>
            <person name="Kawashima T."/>
            <person name="Lemaire P."/>
            <person name="Martinez D."/>
            <person name="Meinertzhagen I.A."/>
            <person name="Necula S."/>
            <person name="Nonaka M."/>
            <person name="Putnam N."/>
            <person name="Rash S."/>
            <person name="Saiga H."/>
            <person name="Satake M."/>
            <person name="Terry A."/>
            <person name="Yamada L."/>
            <person name="Wang H.G."/>
            <person name="Awazu S."/>
            <person name="Azumi K."/>
            <person name="Boore J."/>
            <person name="Branno M."/>
            <person name="Chin-Bow S."/>
            <person name="DeSantis R."/>
            <person name="Doyle S."/>
            <person name="Francino P."/>
            <person name="Keys D.N."/>
            <person name="Haga S."/>
            <person name="Hayashi H."/>
            <person name="Hino K."/>
            <person name="Imai K.S."/>
            <person name="Inaba K."/>
            <person name="Kano S."/>
            <person name="Kobayashi K."/>
            <person name="Kobayashi M."/>
            <person name="Lee B.I."/>
            <person name="Makabe K.W."/>
            <person name="Manohar C."/>
            <person name="Matassi G."/>
            <person name="Medina M."/>
            <person name="Mochizuki Y."/>
            <person name="Mount S."/>
            <person name="Morishita T."/>
            <person name="Miura S."/>
            <person name="Nakayama A."/>
            <person name="Nishizaka S."/>
            <person name="Nomoto H."/>
            <person name="Ohta F."/>
            <person name="Oishi K."/>
            <person name="Rigoutsos I."/>
            <person name="Sano M."/>
            <person name="Sasaki A."/>
            <person name="Sasakura Y."/>
            <person name="Shoguchi E."/>
            <person name="Shin-i T."/>
            <person name="Spagnuolo A."/>
            <person name="Stainier D."/>
            <person name="Suzuki M.M."/>
            <person name="Tassy O."/>
            <person name="Takatori N."/>
            <person name="Tokuoka M."/>
            <person name="Yagi K."/>
            <person name="Yoshizaki F."/>
            <person name="Wada S."/>
            <person name="Zhang C."/>
            <person name="Hyatt P.D."/>
            <person name="Larimer F."/>
            <person name="Detter C."/>
            <person name="Doggett N."/>
            <person name="Glavina T."/>
            <person name="Hawkins T."/>
            <person name="Richardson P."/>
            <person name="Lucas S."/>
            <person name="Kohara Y."/>
            <person name="Levine M."/>
            <person name="Satoh N."/>
            <person name="Rokhsar D.S."/>
        </authorList>
    </citation>
    <scope>NUCLEOTIDE SEQUENCE [LARGE SCALE GENOMIC DNA]</scope>
</reference>